<dbReference type="STRING" id="215250.A0A316YVU8"/>
<dbReference type="InterPro" id="IPR039298">
    <property type="entry name" value="ACOT13"/>
</dbReference>
<accession>A0A316YVU8</accession>
<dbReference type="Gene3D" id="3.10.129.10">
    <property type="entry name" value="Hotdog Thioesterase"/>
    <property type="match status" value="1"/>
</dbReference>
<dbReference type="SUPFAM" id="SSF54637">
    <property type="entry name" value="Thioesterase/thiol ester dehydrase-isomerase"/>
    <property type="match status" value="1"/>
</dbReference>
<dbReference type="InterPro" id="IPR029069">
    <property type="entry name" value="HotDog_dom_sf"/>
</dbReference>
<dbReference type="CDD" id="cd03443">
    <property type="entry name" value="PaaI_thioesterase"/>
    <property type="match status" value="1"/>
</dbReference>
<dbReference type="GO" id="GO:0016853">
    <property type="term" value="F:isomerase activity"/>
    <property type="evidence" value="ECO:0007669"/>
    <property type="project" value="UniProtKB-KW"/>
</dbReference>
<dbReference type="Pfam" id="PF03061">
    <property type="entry name" value="4HBT"/>
    <property type="match status" value="1"/>
</dbReference>
<dbReference type="GeneID" id="37041363"/>
<evidence type="ECO:0000313" key="5">
    <source>
        <dbReference type="Proteomes" id="UP000245768"/>
    </source>
</evidence>
<keyword evidence="2" id="KW-0378">Hydrolase</keyword>
<gene>
    <name evidence="4" type="ORF">FA10DRAFT_247285</name>
</gene>
<proteinExistence type="inferred from homology"/>
<evidence type="ECO:0000256" key="2">
    <source>
        <dbReference type="ARBA" id="ARBA00022801"/>
    </source>
</evidence>
<keyword evidence="4" id="KW-0413">Isomerase</keyword>
<dbReference type="InParanoid" id="A0A316YVU8"/>
<dbReference type="InterPro" id="IPR006683">
    <property type="entry name" value="Thioestr_dom"/>
</dbReference>
<evidence type="ECO:0000313" key="4">
    <source>
        <dbReference type="EMBL" id="PWN93166.1"/>
    </source>
</evidence>
<dbReference type="Proteomes" id="UP000245768">
    <property type="component" value="Unassembled WGS sequence"/>
</dbReference>
<dbReference type="FunCoup" id="A0A316YVU8">
    <property type="interactions" value="61"/>
</dbReference>
<organism evidence="4 5">
    <name type="scientific">Acaromyces ingoldii</name>
    <dbReference type="NCBI Taxonomy" id="215250"/>
    <lineage>
        <taxon>Eukaryota</taxon>
        <taxon>Fungi</taxon>
        <taxon>Dikarya</taxon>
        <taxon>Basidiomycota</taxon>
        <taxon>Ustilaginomycotina</taxon>
        <taxon>Exobasidiomycetes</taxon>
        <taxon>Exobasidiales</taxon>
        <taxon>Cryptobasidiaceae</taxon>
        <taxon>Acaromyces</taxon>
    </lineage>
</organism>
<sequence>MSPPTACHRFVQRVTNAFLSAGGHDSSCLAQSSVRLIHAQPGLVRLGLTIGKHNVNRLGSLHGGLICTLTDTMGSLALASRGLYSTGVSTDISTTFVKAAGVVGDEVHAEGRVISLGKTLATTRMELRHPVTNAILAFGSHTKFVGKAHGHAENVEFDDQGNLIKGRNPDEWPDK</sequence>
<dbReference type="PANTHER" id="PTHR21660:SF1">
    <property type="entry name" value="ACYL-COENZYME A THIOESTERASE 13"/>
    <property type="match status" value="1"/>
</dbReference>
<keyword evidence="5" id="KW-1185">Reference proteome</keyword>
<reference evidence="4" key="1">
    <citation type="journal article" date="2018" name="Mol. Biol. Evol.">
        <title>Broad Genomic Sampling Reveals a Smut Pathogenic Ancestry of the Fungal Clade Ustilaginomycotina.</title>
        <authorList>
            <person name="Kijpornyongpan T."/>
            <person name="Mondo S.J."/>
            <person name="Barry K."/>
            <person name="Sandor L."/>
            <person name="Lee J."/>
            <person name="Lipzen A."/>
            <person name="Pangilinan J."/>
            <person name="LaButti K."/>
            <person name="Hainaut M."/>
            <person name="Henrissat B."/>
            <person name="Grigoriev I.V."/>
            <person name="Spatafora J.W."/>
            <person name="Aime M.C."/>
        </authorList>
    </citation>
    <scope>NUCLEOTIDE SEQUENCE [LARGE SCALE GENOMIC DNA]</scope>
    <source>
        <strain evidence="4">MCA 4198</strain>
    </source>
</reference>
<evidence type="ECO:0000256" key="1">
    <source>
        <dbReference type="ARBA" id="ARBA00008324"/>
    </source>
</evidence>
<dbReference type="AlphaFoldDB" id="A0A316YVU8"/>
<feature type="domain" description="Thioesterase" evidence="3">
    <location>
        <begin position="59"/>
        <end position="129"/>
    </location>
</feature>
<protein>
    <submittedName>
        <fullName evidence="4">Thioesterase/thiol ester dehydrase-isomerase</fullName>
    </submittedName>
</protein>
<comment type="similarity">
    <text evidence="1">Belongs to the thioesterase PaaI family.</text>
</comment>
<name>A0A316YVU8_9BASI</name>
<dbReference type="PANTHER" id="PTHR21660">
    <property type="entry name" value="THIOESTERASE SUPERFAMILY MEMBER-RELATED"/>
    <property type="match status" value="1"/>
</dbReference>
<dbReference type="RefSeq" id="XP_025380364.1">
    <property type="nucleotide sequence ID" value="XM_025519447.1"/>
</dbReference>
<dbReference type="GO" id="GO:0047617">
    <property type="term" value="F:fatty acyl-CoA hydrolase activity"/>
    <property type="evidence" value="ECO:0007669"/>
    <property type="project" value="InterPro"/>
</dbReference>
<dbReference type="OrthoDB" id="46529at2759"/>
<dbReference type="EMBL" id="KZ819634">
    <property type="protein sequence ID" value="PWN93166.1"/>
    <property type="molecule type" value="Genomic_DNA"/>
</dbReference>
<dbReference type="InterPro" id="IPR003736">
    <property type="entry name" value="PAAI_dom"/>
</dbReference>
<evidence type="ECO:0000259" key="3">
    <source>
        <dbReference type="Pfam" id="PF03061"/>
    </source>
</evidence>
<dbReference type="NCBIfam" id="TIGR00369">
    <property type="entry name" value="unchar_dom_1"/>
    <property type="match status" value="1"/>
</dbReference>